<dbReference type="PIRSF" id="PIRSF000538">
    <property type="entry name" value="GlpK"/>
    <property type="match status" value="1"/>
</dbReference>
<dbReference type="InterPro" id="IPR018483">
    <property type="entry name" value="Carb_kinase_FGGY_CS"/>
</dbReference>
<evidence type="ECO:0000256" key="5">
    <source>
        <dbReference type="ARBA" id="ARBA00022741"/>
    </source>
</evidence>
<dbReference type="Pfam" id="PF00370">
    <property type="entry name" value="FGGY_N"/>
    <property type="match status" value="1"/>
</dbReference>
<dbReference type="Proteomes" id="UP001375240">
    <property type="component" value="Unassembled WGS sequence"/>
</dbReference>
<evidence type="ECO:0000259" key="11">
    <source>
        <dbReference type="Pfam" id="PF00370"/>
    </source>
</evidence>
<dbReference type="CDD" id="cd07792">
    <property type="entry name" value="ASKHA_NBD_FGGY_GK1-3-like"/>
    <property type="match status" value="1"/>
</dbReference>
<dbReference type="InterPro" id="IPR000577">
    <property type="entry name" value="Carb_kinase_FGGY"/>
</dbReference>
<dbReference type="SUPFAM" id="SSF53067">
    <property type="entry name" value="Actin-like ATPase domain"/>
    <property type="match status" value="2"/>
</dbReference>
<evidence type="ECO:0000313" key="13">
    <source>
        <dbReference type="EMBL" id="KAK6339031.1"/>
    </source>
</evidence>
<protein>
    <recommendedName>
        <fullName evidence="3">glycerol kinase</fullName>
        <ecNumber evidence="3">2.7.1.30</ecNumber>
    </recommendedName>
    <alternativeName>
        <fullName evidence="9">ATP:glycerol 3-phosphotransferase</fullName>
    </alternativeName>
</protein>
<feature type="domain" description="Carbohydrate kinase FGGY C-terminal" evidence="12">
    <location>
        <begin position="335"/>
        <end position="523"/>
    </location>
</feature>
<evidence type="ECO:0000256" key="2">
    <source>
        <dbReference type="ARBA" id="ARBA00009156"/>
    </source>
</evidence>
<dbReference type="GO" id="GO:0005739">
    <property type="term" value="C:mitochondrion"/>
    <property type="evidence" value="ECO:0007669"/>
    <property type="project" value="TreeGrafter"/>
</dbReference>
<evidence type="ECO:0000256" key="1">
    <source>
        <dbReference type="ARBA" id="ARBA00005190"/>
    </source>
</evidence>
<dbReference type="GO" id="GO:0046167">
    <property type="term" value="P:glycerol-3-phosphate biosynthetic process"/>
    <property type="evidence" value="ECO:0007669"/>
    <property type="project" value="TreeGrafter"/>
</dbReference>
<dbReference type="InterPro" id="IPR018484">
    <property type="entry name" value="FGGY_N"/>
</dbReference>
<dbReference type="Gene3D" id="3.30.420.40">
    <property type="match status" value="2"/>
</dbReference>
<dbReference type="PANTHER" id="PTHR10196">
    <property type="entry name" value="SUGAR KINASE"/>
    <property type="match status" value="1"/>
</dbReference>
<dbReference type="AlphaFoldDB" id="A0AAV9UCE4"/>
<dbReference type="InterPro" id="IPR043129">
    <property type="entry name" value="ATPase_NBD"/>
</dbReference>
<dbReference type="NCBIfam" id="TIGR01311">
    <property type="entry name" value="glycerol_kin"/>
    <property type="match status" value="1"/>
</dbReference>
<proteinExistence type="inferred from homology"/>
<keyword evidence="4 10" id="KW-0808">Transferase</keyword>
<gene>
    <name evidence="13" type="primary">GUT1</name>
    <name evidence="13" type="ORF">TWF696_009827</name>
</gene>
<evidence type="ECO:0000256" key="6">
    <source>
        <dbReference type="ARBA" id="ARBA00022777"/>
    </source>
</evidence>
<dbReference type="GO" id="GO:0006071">
    <property type="term" value="P:glycerol metabolic process"/>
    <property type="evidence" value="ECO:0007669"/>
    <property type="project" value="UniProtKB-KW"/>
</dbReference>
<name>A0AAV9UCE4_9PEZI</name>
<comment type="similarity">
    <text evidence="2 10">Belongs to the FGGY kinase family.</text>
</comment>
<organism evidence="13 14">
    <name type="scientific">Orbilia brochopaga</name>
    <dbReference type="NCBI Taxonomy" id="3140254"/>
    <lineage>
        <taxon>Eukaryota</taxon>
        <taxon>Fungi</taxon>
        <taxon>Dikarya</taxon>
        <taxon>Ascomycota</taxon>
        <taxon>Pezizomycotina</taxon>
        <taxon>Orbiliomycetes</taxon>
        <taxon>Orbiliales</taxon>
        <taxon>Orbiliaceae</taxon>
        <taxon>Orbilia</taxon>
    </lineage>
</organism>
<dbReference type="GO" id="GO:0005524">
    <property type="term" value="F:ATP binding"/>
    <property type="evidence" value="ECO:0007669"/>
    <property type="project" value="UniProtKB-KW"/>
</dbReference>
<keyword evidence="14" id="KW-1185">Reference proteome</keyword>
<evidence type="ECO:0000256" key="9">
    <source>
        <dbReference type="ARBA" id="ARBA00043149"/>
    </source>
</evidence>
<dbReference type="InterPro" id="IPR005999">
    <property type="entry name" value="Glycerol_kin"/>
</dbReference>
<dbReference type="GO" id="GO:0004370">
    <property type="term" value="F:glycerol kinase activity"/>
    <property type="evidence" value="ECO:0007669"/>
    <property type="project" value="UniProtKB-EC"/>
</dbReference>
<reference evidence="13 14" key="1">
    <citation type="submission" date="2019-10" db="EMBL/GenBank/DDBJ databases">
        <authorList>
            <person name="Palmer J.M."/>
        </authorList>
    </citation>
    <scope>NUCLEOTIDE SEQUENCE [LARGE SCALE GENOMIC DNA]</scope>
    <source>
        <strain evidence="13 14">TWF696</strain>
    </source>
</reference>
<keyword evidence="8" id="KW-0067">ATP-binding</keyword>
<sequence length="582" mass="64050">MCVAQPALASRLYPTIARYQLHCPLCRAVRALYTKPYCTAARLTGSYNYNYNFHYNNYRSFHDTAAIMGKFTAAIDQGTTSTRFFIFDDKGEPVAKHQQEFDQIYRHAGWIEHDPAVLVESVRNCMDKATEQFLSLGHKPEDIAAIGITNQRETAVVWDDRTGKALYNAIVWCDSRTTHIVRDFKLKPGADTILQRTGLPLSTYPSAVKVKWVLQHCPPAREVYEAGHLAFGTVDSWLLYNLAVGANGDKLHVTDVSNASRTQLLNIDTLEYDESLVRFFELEKLVLPRLAPSSHADAYGVVAAGPLKGVRVTGCLGDQSAAVVGQKAFKEGMAKNTYGTGCFMLYNTGNKPVISKNGLLTTVAFQLQGQKPVYALEGSIAVAGSAVKFLRDNLGIIQEAHEVGPLAEKVPDSGGVVFVTAFSGLFAPYWIDDAQGTIFGITNYTTREHICRATVEATCFQTRAIIDAMEKDSGIELQNLAVDGGMSNSDECMQLQADIIGINVDRPAMRETTALGAAIAAGFGVGVWSDFEDLKGVNARNHKSFAARTTTEQRAKQFKRWGKAVEMSKGWLSTEDIDREYD</sequence>
<evidence type="ECO:0000256" key="8">
    <source>
        <dbReference type="ARBA" id="ARBA00022840"/>
    </source>
</evidence>
<keyword evidence="5" id="KW-0547">Nucleotide-binding</keyword>
<dbReference type="FunFam" id="3.30.420.40:FF:000085">
    <property type="entry name" value="Glycerol kinase 2"/>
    <property type="match status" value="1"/>
</dbReference>
<evidence type="ECO:0000256" key="4">
    <source>
        <dbReference type="ARBA" id="ARBA00022679"/>
    </source>
</evidence>
<comment type="pathway">
    <text evidence="1">Polyol metabolism; glycerol degradation via glycerol kinase pathway; sn-glycerol 3-phosphate from glycerol: step 1/1.</text>
</comment>
<dbReference type="PROSITE" id="PS00933">
    <property type="entry name" value="FGGY_KINASES_1"/>
    <property type="match status" value="1"/>
</dbReference>
<evidence type="ECO:0000256" key="10">
    <source>
        <dbReference type="RuleBase" id="RU003733"/>
    </source>
</evidence>
<dbReference type="NCBIfam" id="NF000756">
    <property type="entry name" value="PRK00047.1"/>
    <property type="match status" value="1"/>
</dbReference>
<dbReference type="Pfam" id="PF02782">
    <property type="entry name" value="FGGY_C"/>
    <property type="match status" value="1"/>
</dbReference>
<feature type="domain" description="Carbohydrate kinase FGGY N-terminal" evidence="11">
    <location>
        <begin position="74"/>
        <end position="325"/>
    </location>
</feature>
<accession>A0AAV9UCE4</accession>
<dbReference type="PANTHER" id="PTHR10196:SF69">
    <property type="entry name" value="GLYCEROL KINASE"/>
    <property type="match status" value="1"/>
</dbReference>
<keyword evidence="6 10" id="KW-0418">Kinase</keyword>
<dbReference type="InterPro" id="IPR018485">
    <property type="entry name" value="FGGY_C"/>
</dbReference>
<dbReference type="GO" id="GO:0006641">
    <property type="term" value="P:triglyceride metabolic process"/>
    <property type="evidence" value="ECO:0007669"/>
    <property type="project" value="TreeGrafter"/>
</dbReference>
<dbReference type="FunFam" id="3.30.420.40:FF:000086">
    <property type="entry name" value="Glycerol kinase"/>
    <property type="match status" value="1"/>
</dbReference>
<dbReference type="PROSITE" id="PS00445">
    <property type="entry name" value="FGGY_KINASES_2"/>
    <property type="match status" value="1"/>
</dbReference>
<evidence type="ECO:0000313" key="14">
    <source>
        <dbReference type="Proteomes" id="UP001375240"/>
    </source>
</evidence>
<dbReference type="InterPro" id="IPR042018">
    <property type="entry name" value="GK1-3_metazoan-type"/>
</dbReference>
<keyword evidence="7" id="KW-0319">Glycerol metabolism</keyword>
<dbReference type="EC" id="2.7.1.30" evidence="3"/>
<evidence type="ECO:0000256" key="7">
    <source>
        <dbReference type="ARBA" id="ARBA00022798"/>
    </source>
</evidence>
<evidence type="ECO:0000259" key="12">
    <source>
        <dbReference type="Pfam" id="PF02782"/>
    </source>
</evidence>
<evidence type="ECO:0000256" key="3">
    <source>
        <dbReference type="ARBA" id="ARBA00012099"/>
    </source>
</evidence>
<comment type="caution">
    <text evidence="13">The sequence shown here is derived from an EMBL/GenBank/DDBJ whole genome shotgun (WGS) entry which is preliminary data.</text>
</comment>
<dbReference type="EMBL" id="JAVHNQ010000009">
    <property type="protein sequence ID" value="KAK6339031.1"/>
    <property type="molecule type" value="Genomic_DNA"/>
</dbReference>